<dbReference type="EC" id="3.1.1.116" evidence="14"/>
<accession>A0A8J4PW13</accession>
<dbReference type="OrthoDB" id="438440at2759"/>
<keyword evidence="18" id="KW-1185">Reference proteome</keyword>
<dbReference type="FunFam" id="3.40.50.1820:FF:000321">
    <property type="entry name" value="Lipase domain containing protein"/>
    <property type="match status" value="1"/>
</dbReference>
<evidence type="ECO:0000256" key="10">
    <source>
        <dbReference type="ARBA" id="ARBA00022989"/>
    </source>
</evidence>
<evidence type="ECO:0000256" key="1">
    <source>
        <dbReference type="ARBA" id="ARBA00001913"/>
    </source>
</evidence>
<dbReference type="GO" id="GO:0046872">
    <property type="term" value="F:metal ion binding"/>
    <property type="evidence" value="ECO:0007669"/>
    <property type="project" value="UniProtKB-KW"/>
</dbReference>
<dbReference type="CDD" id="cd00519">
    <property type="entry name" value="Lipase_3"/>
    <property type="match status" value="1"/>
</dbReference>
<dbReference type="GO" id="GO:0046340">
    <property type="term" value="P:diacylglycerol catabolic process"/>
    <property type="evidence" value="ECO:0007669"/>
    <property type="project" value="TreeGrafter"/>
</dbReference>
<keyword evidence="10" id="KW-1133">Transmembrane helix</keyword>
<comment type="catalytic activity">
    <reaction evidence="13">
        <text>a 1,2-diacyl-sn-glycerol + H2O = a 2-acylglycerol + a fatty acid + H(+)</text>
        <dbReference type="Rhea" id="RHEA:33275"/>
        <dbReference type="ChEBI" id="CHEBI:15377"/>
        <dbReference type="ChEBI" id="CHEBI:15378"/>
        <dbReference type="ChEBI" id="CHEBI:17389"/>
        <dbReference type="ChEBI" id="CHEBI:17815"/>
        <dbReference type="ChEBI" id="CHEBI:28868"/>
        <dbReference type="EC" id="3.1.1.116"/>
    </reaction>
    <physiologicalReaction direction="left-to-right" evidence="13">
        <dbReference type="Rhea" id="RHEA:33276"/>
    </physiologicalReaction>
</comment>
<comment type="cofactor">
    <cofactor evidence="1">
        <name>Ca(2+)</name>
        <dbReference type="ChEBI" id="CHEBI:29108"/>
    </cofactor>
</comment>
<keyword evidence="4" id="KW-0597">Phosphoprotein</keyword>
<feature type="compositionally biased region" description="Low complexity" evidence="15">
    <location>
        <begin position="66"/>
        <end position="94"/>
    </location>
</feature>
<proteinExistence type="predicted"/>
<dbReference type="GO" id="GO:0005886">
    <property type="term" value="C:plasma membrane"/>
    <property type="evidence" value="ECO:0007669"/>
    <property type="project" value="UniProtKB-SubCell"/>
</dbReference>
<keyword evidence="9" id="KW-0442">Lipid degradation</keyword>
<dbReference type="SUPFAM" id="SSF53474">
    <property type="entry name" value="alpha/beta-Hydrolases"/>
    <property type="match status" value="1"/>
</dbReference>
<dbReference type="InterPro" id="IPR029058">
    <property type="entry name" value="AB_hydrolase_fold"/>
</dbReference>
<evidence type="ECO:0000256" key="9">
    <source>
        <dbReference type="ARBA" id="ARBA00022963"/>
    </source>
</evidence>
<keyword evidence="3" id="KW-1003">Cell membrane</keyword>
<evidence type="ECO:0000313" key="17">
    <source>
        <dbReference type="EMBL" id="KAF2074752.1"/>
    </source>
</evidence>
<evidence type="ECO:0000256" key="3">
    <source>
        <dbReference type="ARBA" id="ARBA00022475"/>
    </source>
</evidence>
<keyword evidence="11" id="KW-0443">Lipid metabolism</keyword>
<dbReference type="PANTHER" id="PTHR45792">
    <property type="entry name" value="DIACYLGLYCEROL LIPASE HOMOLOG-RELATED"/>
    <property type="match status" value="1"/>
</dbReference>
<evidence type="ECO:0000256" key="15">
    <source>
        <dbReference type="SAM" id="MobiDB-lite"/>
    </source>
</evidence>
<keyword evidence="12" id="KW-0472">Membrane</keyword>
<protein>
    <recommendedName>
        <fullName evidence="14">sn-1-specific diacylglycerol lipase</fullName>
        <ecNumber evidence="14">3.1.1.116</ecNumber>
    </recommendedName>
</protein>
<feature type="region of interest" description="Disordered" evidence="15">
    <location>
        <begin position="63"/>
        <end position="100"/>
    </location>
</feature>
<keyword evidence="8" id="KW-0106">Calcium</keyword>
<comment type="caution">
    <text evidence="17">The sequence shown here is derived from an EMBL/GenBank/DDBJ whole genome shotgun (WGS) entry which is preliminary data.</text>
</comment>
<evidence type="ECO:0000256" key="6">
    <source>
        <dbReference type="ARBA" id="ARBA00022723"/>
    </source>
</evidence>
<evidence type="ECO:0000256" key="4">
    <source>
        <dbReference type="ARBA" id="ARBA00022553"/>
    </source>
</evidence>
<dbReference type="Proteomes" id="UP000695562">
    <property type="component" value="Unassembled WGS sequence"/>
</dbReference>
<name>A0A8J4PW13_9MYCE</name>
<keyword evidence="7" id="KW-0378">Hydrolase</keyword>
<dbReference type="Gene3D" id="3.40.50.1820">
    <property type="entry name" value="alpha/beta hydrolase"/>
    <property type="match status" value="1"/>
</dbReference>
<evidence type="ECO:0000313" key="18">
    <source>
        <dbReference type="Proteomes" id="UP000695562"/>
    </source>
</evidence>
<evidence type="ECO:0000256" key="2">
    <source>
        <dbReference type="ARBA" id="ARBA00004651"/>
    </source>
</evidence>
<feature type="region of interest" description="Disordered" evidence="15">
    <location>
        <begin position="1"/>
        <end position="36"/>
    </location>
</feature>
<evidence type="ECO:0000256" key="11">
    <source>
        <dbReference type="ARBA" id="ARBA00023098"/>
    </source>
</evidence>
<feature type="compositionally biased region" description="Basic and acidic residues" evidence="15">
    <location>
        <begin position="1"/>
        <end position="20"/>
    </location>
</feature>
<reference evidence="17" key="1">
    <citation type="submission" date="2020-01" db="EMBL/GenBank/DDBJ databases">
        <title>Development of genomics and gene disruption for Polysphondylium violaceum indicates a role for the polyketide synthase stlB in stalk morphogenesis.</title>
        <authorList>
            <person name="Narita B."/>
            <person name="Kawabe Y."/>
            <person name="Kin K."/>
            <person name="Saito T."/>
            <person name="Gibbs R."/>
            <person name="Kuspa A."/>
            <person name="Muzny D."/>
            <person name="Queller D."/>
            <person name="Richards S."/>
            <person name="Strassman J."/>
            <person name="Sucgang R."/>
            <person name="Worley K."/>
            <person name="Schaap P."/>
        </authorList>
    </citation>
    <scope>NUCLEOTIDE SEQUENCE</scope>
    <source>
        <strain evidence="17">QSvi11</strain>
    </source>
</reference>
<dbReference type="InterPro" id="IPR052214">
    <property type="entry name" value="DAG_Lipase-Related"/>
</dbReference>
<feature type="compositionally biased region" description="Basic and acidic residues" evidence="15">
    <location>
        <begin position="198"/>
        <end position="239"/>
    </location>
</feature>
<gene>
    <name evidence="17" type="ORF">CYY_003940</name>
</gene>
<organism evidence="17 18">
    <name type="scientific">Polysphondylium violaceum</name>
    <dbReference type="NCBI Taxonomy" id="133409"/>
    <lineage>
        <taxon>Eukaryota</taxon>
        <taxon>Amoebozoa</taxon>
        <taxon>Evosea</taxon>
        <taxon>Eumycetozoa</taxon>
        <taxon>Dictyostelia</taxon>
        <taxon>Dictyosteliales</taxon>
        <taxon>Dictyosteliaceae</taxon>
        <taxon>Polysphondylium</taxon>
    </lineage>
</organism>
<dbReference type="GO" id="GO:0019369">
    <property type="term" value="P:arachidonate metabolic process"/>
    <property type="evidence" value="ECO:0007669"/>
    <property type="project" value="TreeGrafter"/>
</dbReference>
<evidence type="ECO:0000256" key="7">
    <source>
        <dbReference type="ARBA" id="ARBA00022801"/>
    </source>
</evidence>
<evidence type="ECO:0000256" key="13">
    <source>
        <dbReference type="ARBA" id="ARBA00024531"/>
    </source>
</evidence>
<comment type="subcellular location">
    <subcellularLocation>
        <location evidence="2">Cell membrane</location>
        <topology evidence="2">Multi-pass membrane protein</topology>
    </subcellularLocation>
</comment>
<evidence type="ECO:0000256" key="14">
    <source>
        <dbReference type="ARBA" id="ARBA00026104"/>
    </source>
</evidence>
<evidence type="ECO:0000256" key="5">
    <source>
        <dbReference type="ARBA" id="ARBA00022692"/>
    </source>
</evidence>
<feature type="region of interest" description="Disordered" evidence="15">
    <location>
        <begin position="181"/>
        <end position="239"/>
    </location>
</feature>
<dbReference type="Pfam" id="PF01764">
    <property type="entry name" value="Lipase_3"/>
    <property type="match status" value="1"/>
</dbReference>
<evidence type="ECO:0000256" key="12">
    <source>
        <dbReference type="ARBA" id="ARBA00023136"/>
    </source>
</evidence>
<feature type="compositionally biased region" description="Low complexity" evidence="15">
    <location>
        <begin position="181"/>
        <end position="196"/>
    </location>
</feature>
<feature type="domain" description="Fungal lipase-type" evidence="16">
    <location>
        <begin position="502"/>
        <end position="630"/>
    </location>
</feature>
<dbReference type="EMBL" id="AJWJ01000131">
    <property type="protein sequence ID" value="KAF2074752.1"/>
    <property type="molecule type" value="Genomic_DNA"/>
</dbReference>
<keyword evidence="6" id="KW-0479">Metal-binding</keyword>
<evidence type="ECO:0000259" key="16">
    <source>
        <dbReference type="Pfam" id="PF01764"/>
    </source>
</evidence>
<dbReference type="GO" id="GO:0016298">
    <property type="term" value="F:lipase activity"/>
    <property type="evidence" value="ECO:0007669"/>
    <property type="project" value="TreeGrafter"/>
</dbReference>
<dbReference type="InterPro" id="IPR002921">
    <property type="entry name" value="Fungal_lipase-type"/>
</dbReference>
<sequence length="803" mass="91628">MTNIKEKDETKSVGEKEECNQKNQQGELYQDTKHDIDFHIEESENEWKLLPKEEFHTLSTNSLVCSSNSSSNNNSSDSDSNNNIVSSNNNNNNNDNEKMTNKITTTTSHFKSGDIESVFVGNIETTSLDYKLMEVDPNQYKLNDKTQDSEKEKIKEGDFKILLDLSTDQHKDIQDSFEIYNTSNNLPIPNISSNTPDYIRDSRKEDSDNTKEKEKSKEEKEKEKEREDKQEKKDFNDMPLKFKGEEANLLFRSHESIDPPPQSPTPFPRKVSGLKKEEDFFLSSSSSSSDSEIADGSLEEQLQKYVVQEADDSLVACSLSEKQIIKKKFLKKKLKKEQFERFYLDDTAQIQPSPELVQQSKSLSELGKKSMTVITDLLDRLFLHKRYSKIDLFMGLALLNSYYKEIIIRNWTCEKDKGFLEEALRYQRFSTAAYGRKLYYGMMNSNIINFFKGLAGTDNTNLKVIIKHTGIKKKDVIVSKWFSSKYSPGHYFAVDHKTKSLVFVIRGTFNHFDIITDLVAKSYIYKDGMAHMGILLCAHMKMREMYPLIMKSLDVYKGYRLVVTGHSLGAGVASLFTILFNEVQPHIPIRCFSFGAPCVLSLELANHLKTKSLISTFCMNDDIIPRLSFNSLFYLREVLDSILSQSSTKIQKIFQIVSANGLNEKMTRRFSKLLKVAPTINLTNVQHSPSGELPMYPPGQLYRIVKLSKGIYVAEKTDMESYSKILVSATMFTDHMPQKYEKGLSSALENFNKPEYTEKRPEDVIEEQFLGMEGQASASSTSNVSVIDLNEVIPETLGASIKS</sequence>
<dbReference type="AlphaFoldDB" id="A0A8J4PW13"/>
<evidence type="ECO:0000256" key="8">
    <source>
        <dbReference type="ARBA" id="ARBA00022837"/>
    </source>
</evidence>
<keyword evidence="5" id="KW-0812">Transmembrane</keyword>
<dbReference type="PANTHER" id="PTHR45792:SF10">
    <property type="entry name" value="FUNGAL LIPASE-LIKE DOMAIN-CONTAINING PROTEIN"/>
    <property type="match status" value="1"/>
</dbReference>